<evidence type="ECO:0000256" key="1">
    <source>
        <dbReference type="SAM" id="MobiDB-lite"/>
    </source>
</evidence>
<feature type="domain" description="Peptidoglycan binding-like" evidence="2">
    <location>
        <begin position="100"/>
        <end position="149"/>
    </location>
</feature>
<dbReference type="GO" id="GO:0006508">
    <property type="term" value="P:proteolysis"/>
    <property type="evidence" value="ECO:0007669"/>
    <property type="project" value="UniProtKB-KW"/>
</dbReference>
<dbReference type="AlphaFoldDB" id="A0A2T1HP89"/>
<keyword evidence="3" id="KW-0378">Hydrolase</keyword>
<dbReference type="InterPro" id="IPR036365">
    <property type="entry name" value="PGBD-like_sf"/>
</dbReference>
<dbReference type="Gene3D" id="1.10.101.10">
    <property type="entry name" value="PGBD-like superfamily/PGBD"/>
    <property type="match status" value="1"/>
</dbReference>
<dbReference type="EMBL" id="PVZS01000024">
    <property type="protein sequence ID" value="PSC03488.1"/>
    <property type="molecule type" value="Genomic_DNA"/>
</dbReference>
<keyword evidence="3" id="KW-0645">Protease</keyword>
<name>A0A2T1HP89_9HYPH</name>
<organism evidence="3 4">
    <name type="scientific">Alsobacter soli</name>
    <dbReference type="NCBI Taxonomy" id="2109933"/>
    <lineage>
        <taxon>Bacteria</taxon>
        <taxon>Pseudomonadati</taxon>
        <taxon>Pseudomonadota</taxon>
        <taxon>Alphaproteobacteria</taxon>
        <taxon>Hyphomicrobiales</taxon>
        <taxon>Alsobacteraceae</taxon>
        <taxon>Alsobacter</taxon>
    </lineage>
</organism>
<keyword evidence="4" id="KW-1185">Reference proteome</keyword>
<comment type="caution">
    <text evidence="3">The sequence shown here is derived from an EMBL/GenBank/DDBJ whole genome shotgun (WGS) entry which is preliminary data.</text>
</comment>
<gene>
    <name evidence="3" type="ORF">SLNSH_18415</name>
</gene>
<protein>
    <submittedName>
        <fullName evidence="3">Serine protease</fullName>
    </submittedName>
</protein>
<feature type="compositionally biased region" description="Low complexity" evidence="1">
    <location>
        <begin position="300"/>
        <end position="311"/>
    </location>
</feature>
<sequence>MCVRSRIGRPTVGLPQASPLAASLTGGILKSRVEGGPGRSAMANRCRRRAPALLGLAAMACLSAPGASSRAAAQGAPPPAAKQDPAYDAARSAFDQLPEADRKAVQEALIWTGDFAGAGTGGFGPLTFRAIVAFQKRLGVSSDGILQPKDRAALDAAAARAKQALGFAKIAEPRSGVRIGVPGRLFDRPPQPVPGGVRYTGPGGALLETISLPGGPADLPALFDRYKADGPGRRTTYKVLRPDWFVTAADLEGRKTYTRIASGPAGLRGFTFTYPATPGNELDRLAIAVANSFEPFPTTPAQGGPRANAGPAPGPASAAPPAPASGPTLLGSALVVAPGRAVTTAPLAACAAPTVDRKPAKVLAVDKAAGLGLLEAAGLRAPALPVAADSLADGAPLVALGLSGAPDPQLAVAAAEARAPAGAATLRVFAPLQKGAAGTVIFDRRGRVAGLVAGDAPEPRMVAGVAPATSWPAVSGAAVARFLAANGVQPGAGAGSAEPLSAGQIAAAAKGAVLAVECPKAP</sequence>
<dbReference type="Pfam" id="PF01471">
    <property type="entry name" value="PG_binding_1"/>
    <property type="match status" value="1"/>
</dbReference>
<evidence type="ECO:0000313" key="4">
    <source>
        <dbReference type="Proteomes" id="UP000239772"/>
    </source>
</evidence>
<feature type="region of interest" description="Disordered" evidence="1">
    <location>
        <begin position="296"/>
        <end position="324"/>
    </location>
</feature>
<evidence type="ECO:0000259" key="2">
    <source>
        <dbReference type="Pfam" id="PF01471"/>
    </source>
</evidence>
<proteinExistence type="predicted"/>
<dbReference type="Proteomes" id="UP000239772">
    <property type="component" value="Unassembled WGS sequence"/>
</dbReference>
<feature type="compositionally biased region" description="Pro residues" evidence="1">
    <location>
        <begin position="312"/>
        <end position="324"/>
    </location>
</feature>
<dbReference type="InterPro" id="IPR036366">
    <property type="entry name" value="PGBDSf"/>
</dbReference>
<dbReference type="InterPro" id="IPR002477">
    <property type="entry name" value="Peptidoglycan-bd-like"/>
</dbReference>
<dbReference type="SUPFAM" id="SSF47090">
    <property type="entry name" value="PGBD-like"/>
    <property type="match status" value="1"/>
</dbReference>
<dbReference type="GO" id="GO:0008233">
    <property type="term" value="F:peptidase activity"/>
    <property type="evidence" value="ECO:0007669"/>
    <property type="project" value="UniProtKB-KW"/>
</dbReference>
<accession>A0A2T1HP89</accession>
<reference evidence="4" key="1">
    <citation type="submission" date="2018-03" db="EMBL/GenBank/DDBJ databases">
        <authorList>
            <person name="Sun L."/>
            <person name="Liu H."/>
            <person name="Chen W."/>
            <person name="Huang K."/>
            <person name="Liu W."/>
            <person name="Gao X."/>
        </authorList>
    </citation>
    <scope>NUCLEOTIDE SEQUENCE [LARGE SCALE GENOMIC DNA]</scope>
    <source>
        <strain evidence="4">SH9</strain>
    </source>
</reference>
<evidence type="ECO:0000313" key="3">
    <source>
        <dbReference type="EMBL" id="PSC03488.1"/>
    </source>
</evidence>